<dbReference type="InterPro" id="IPR013527">
    <property type="entry name" value="YicC-like_N"/>
</dbReference>
<dbReference type="PANTHER" id="PTHR30636">
    <property type="entry name" value="UPF0701 PROTEIN YICC"/>
    <property type="match status" value="1"/>
</dbReference>
<feature type="domain" description="Endoribonuclease YicC-like C-terminal" evidence="7">
    <location>
        <begin position="180"/>
        <end position="305"/>
    </location>
</feature>
<keyword evidence="4" id="KW-0378">Hydrolase</keyword>
<dbReference type="HOGENOM" id="CLU_076609_1_0_0"/>
<dbReference type="eggNOG" id="COG1561">
    <property type="taxonomic scope" value="Bacteria"/>
</dbReference>
<dbReference type="InterPro" id="IPR005229">
    <property type="entry name" value="YicC/YloC-like"/>
</dbReference>
<dbReference type="OrthoDB" id="9771229at2"/>
<dbReference type="Proteomes" id="UP000007881">
    <property type="component" value="Chromosome"/>
</dbReference>
<dbReference type="Pfam" id="PF08340">
    <property type="entry name" value="YicC-like_C"/>
    <property type="match status" value="1"/>
</dbReference>
<dbReference type="KEGG" id="phm:PSMK_05130"/>
<keyword evidence="9" id="KW-1185">Reference proteome</keyword>
<organism evidence="8 9">
    <name type="scientific">Phycisphaera mikurensis (strain NBRC 102666 / KCTC 22515 / FYK2301M01)</name>
    <dbReference type="NCBI Taxonomy" id="1142394"/>
    <lineage>
        <taxon>Bacteria</taxon>
        <taxon>Pseudomonadati</taxon>
        <taxon>Planctomycetota</taxon>
        <taxon>Phycisphaerae</taxon>
        <taxon>Phycisphaerales</taxon>
        <taxon>Phycisphaeraceae</taxon>
        <taxon>Phycisphaera</taxon>
    </lineage>
</organism>
<protein>
    <recommendedName>
        <fullName evidence="10">YicC family protein</fullName>
    </recommendedName>
</protein>
<comment type="similarity">
    <text evidence="5">Belongs to the YicC/YloC family.</text>
</comment>
<dbReference type="EMBL" id="AP012338">
    <property type="protein sequence ID" value="BAM02672.1"/>
    <property type="molecule type" value="Genomic_DNA"/>
</dbReference>
<accession>I0IBN4</accession>
<proteinExistence type="inferred from homology"/>
<dbReference type="GO" id="GO:0016787">
    <property type="term" value="F:hydrolase activity"/>
    <property type="evidence" value="ECO:0007669"/>
    <property type="project" value="UniProtKB-KW"/>
</dbReference>
<evidence type="ECO:0008006" key="10">
    <source>
        <dbReference type="Google" id="ProtNLM"/>
    </source>
</evidence>
<evidence type="ECO:0000313" key="9">
    <source>
        <dbReference type="Proteomes" id="UP000007881"/>
    </source>
</evidence>
<feature type="domain" description="Endoribonuclease YicC-like N-terminal" evidence="6">
    <location>
        <begin position="2"/>
        <end position="159"/>
    </location>
</feature>
<evidence type="ECO:0000256" key="5">
    <source>
        <dbReference type="ARBA" id="ARBA00035648"/>
    </source>
</evidence>
<dbReference type="RefSeq" id="WP_014435892.1">
    <property type="nucleotide sequence ID" value="NC_017080.1"/>
</dbReference>
<keyword evidence="3" id="KW-0255">Endonuclease</keyword>
<dbReference type="NCBIfam" id="TIGR00255">
    <property type="entry name" value="YicC/YloC family endoribonuclease"/>
    <property type="match status" value="1"/>
</dbReference>
<evidence type="ECO:0000259" key="7">
    <source>
        <dbReference type="Pfam" id="PF08340"/>
    </source>
</evidence>
<dbReference type="PANTHER" id="PTHR30636:SF3">
    <property type="entry name" value="UPF0701 PROTEIN YICC"/>
    <property type="match status" value="1"/>
</dbReference>
<evidence type="ECO:0000259" key="6">
    <source>
        <dbReference type="Pfam" id="PF03755"/>
    </source>
</evidence>
<dbReference type="STRING" id="1142394.PSMK_05130"/>
<name>I0IBN4_PHYMF</name>
<evidence type="ECO:0000256" key="1">
    <source>
        <dbReference type="ARBA" id="ARBA00001968"/>
    </source>
</evidence>
<keyword evidence="2" id="KW-0540">Nuclease</keyword>
<comment type="cofactor">
    <cofactor evidence="1">
        <name>a divalent metal cation</name>
        <dbReference type="ChEBI" id="CHEBI:60240"/>
    </cofactor>
</comment>
<dbReference type="GO" id="GO:0004521">
    <property type="term" value="F:RNA endonuclease activity"/>
    <property type="evidence" value="ECO:0007669"/>
    <property type="project" value="InterPro"/>
</dbReference>
<dbReference type="InterPro" id="IPR013551">
    <property type="entry name" value="YicC-like_C"/>
</dbReference>
<sequence length="305" mass="33051">MILSMTGFGQASTEAGGVHHAVELRSLNHRFFKCHARLPDQLAGLDAELEAALRKRFARGSFALAVRITETGTHAPHRLNEPAIRGYLGQLDVLRSHLGERAEETRVDLAALLALPGVVEEAAGGRDALDLARPVLLGLLDEAADRLNAMRAEEGQTVAADLARHRELMAAEVEAAAAAAASTVHRHHDRLTARVAELLARVDLPAAGAPRLEPADLAREVALFADRCDVSEELARLRGHLDQFAEVVARDTGEPAGRTLDFLAQEMLREVNTLGAKSADAEISRRVVNLKTLIDRLKEQVQNVE</sequence>
<evidence type="ECO:0000313" key="8">
    <source>
        <dbReference type="EMBL" id="BAM02672.1"/>
    </source>
</evidence>
<dbReference type="Pfam" id="PF03755">
    <property type="entry name" value="YicC-like_N"/>
    <property type="match status" value="1"/>
</dbReference>
<gene>
    <name evidence="8" type="ordered locus">PSMK_05130</name>
</gene>
<reference evidence="8 9" key="1">
    <citation type="submission" date="2012-02" db="EMBL/GenBank/DDBJ databases">
        <title>Complete genome sequence of Phycisphaera mikurensis NBRC 102666.</title>
        <authorList>
            <person name="Ankai A."/>
            <person name="Hosoyama A."/>
            <person name="Terui Y."/>
            <person name="Sekine M."/>
            <person name="Fukai R."/>
            <person name="Kato Y."/>
            <person name="Nakamura S."/>
            <person name="Yamada-Narita S."/>
            <person name="Kawakoshi A."/>
            <person name="Fukunaga Y."/>
            <person name="Yamazaki S."/>
            <person name="Fujita N."/>
        </authorList>
    </citation>
    <scope>NUCLEOTIDE SEQUENCE [LARGE SCALE GENOMIC DNA]</scope>
    <source>
        <strain evidence="9">NBRC 102666 / KCTC 22515 / FYK2301M01</strain>
    </source>
</reference>
<evidence type="ECO:0000256" key="4">
    <source>
        <dbReference type="ARBA" id="ARBA00022801"/>
    </source>
</evidence>
<evidence type="ECO:0000256" key="3">
    <source>
        <dbReference type="ARBA" id="ARBA00022759"/>
    </source>
</evidence>
<evidence type="ECO:0000256" key="2">
    <source>
        <dbReference type="ARBA" id="ARBA00022722"/>
    </source>
</evidence>
<dbReference type="AlphaFoldDB" id="I0IBN4"/>